<keyword evidence="6 9" id="KW-1133">Transmembrane helix</keyword>
<evidence type="ECO:0000313" key="11">
    <source>
        <dbReference type="EMBL" id="AIA56355.1"/>
    </source>
</evidence>
<evidence type="ECO:0000256" key="7">
    <source>
        <dbReference type="ARBA" id="ARBA00023136"/>
    </source>
</evidence>
<dbReference type="GO" id="GO:0005886">
    <property type="term" value="C:plasma membrane"/>
    <property type="evidence" value="ECO:0007669"/>
    <property type="project" value="UniProtKB-SubCell"/>
</dbReference>
<dbReference type="GO" id="GO:0090529">
    <property type="term" value="P:cell septum assembly"/>
    <property type="evidence" value="ECO:0007669"/>
    <property type="project" value="InterPro"/>
</dbReference>
<dbReference type="InterPro" id="IPR013685">
    <property type="entry name" value="POTRA_FtsQ_type"/>
</dbReference>
<evidence type="ECO:0000256" key="9">
    <source>
        <dbReference type="HAMAP-Rule" id="MF_00911"/>
    </source>
</evidence>
<dbReference type="eggNOG" id="COG1589">
    <property type="taxonomic scope" value="Bacteria"/>
</dbReference>
<dbReference type="InterPro" id="IPR045335">
    <property type="entry name" value="FtsQ_C_sf"/>
</dbReference>
<name>A0A059ZXV1_ACICK</name>
<keyword evidence="3 9" id="KW-0997">Cell inner membrane</keyword>
<comment type="function">
    <text evidence="9">Essential cell division protein.</text>
</comment>
<dbReference type="Gene3D" id="3.10.20.310">
    <property type="entry name" value="membrane protein fhac"/>
    <property type="match status" value="1"/>
</dbReference>
<dbReference type="KEGG" id="acz:Acaty_c2511"/>
<evidence type="ECO:0000256" key="6">
    <source>
        <dbReference type="ARBA" id="ARBA00022989"/>
    </source>
</evidence>
<evidence type="ECO:0000256" key="5">
    <source>
        <dbReference type="ARBA" id="ARBA00022692"/>
    </source>
</evidence>
<feature type="transmembrane region" description="Helical" evidence="9">
    <location>
        <begin position="54"/>
        <end position="76"/>
    </location>
</feature>
<sequence length="300" mass="32594">MVSVMRDMRHWRAENGAVVTEPAALPRRRAPGAKAPVASAAEATVHRRPIPWRLYARGLALGLGLGVMVWGGWLGWQSLRSPSFMPIETIHIEGLSSQVPLPEVNAVLRPYLQQGFLWMDPRALRNALMQLPWVANADVRRVWPDRLDVQLTRYRAAARWLGGSGQLLSDRGAVFTVPEKEIPADLPSLFGPVDSGTELLATLKEFDGIVSPLGIRVTALEQVPSGGWRCILSDGVRLVLGAKDPQGTLRRWVAVVPQLKSYLVAGATMDLRYDNGFAVALPGAARSGSAQGDGTSQGEK</sequence>
<evidence type="ECO:0000256" key="8">
    <source>
        <dbReference type="ARBA" id="ARBA00023306"/>
    </source>
</evidence>
<evidence type="ECO:0000259" key="10">
    <source>
        <dbReference type="PROSITE" id="PS51779"/>
    </source>
</evidence>
<dbReference type="InterPro" id="IPR026579">
    <property type="entry name" value="FtsQ"/>
</dbReference>
<dbReference type="AlphaFoldDB" id="A0A059ZXV1"/>
<dbReference type="Pfam" id="PF08478">
    <property type="entry name" value="POTRA_1"/>
    <property type="match status" value="1"/>
</dbReference>
<dbReference type="RefSeq" id="WP_014003534.1">
    <property type="nucleotide sequence ID" value="NZ_CP005986.1"/>
</dbReference>
<evidence type="ECO:0000256" key="4">
    <source>
        <dbReference type="ARBA" id="ARBA00022618"/>
    </source>
</evidence>
<dbReference type="GO" id="GO:0032153">
    <property type="term" value="C:cell division site"/>
    <property type="evidence" value="ECO:0007669"/>
    <property type="project" value="UniProtKB-UniRule"/>
</dbReference>
<keyword evidence="7 9" id="KW-0472">Membrane</keyword>
<dbReference type="InterPro" id="IPR005548">
    <property type="entry name" value="Cell_div_FtsQ/DivIB_C"/>
</dbReference>
<protein>
    <recommendedName>
        <fullName evidence="9">Cell division protein FtsQ</fullName>
    </recommendedName>
</protein>
<evidence type="ECO:0000256" key="3">
    <source>
        <dbReference type="ARBA" id="ARBA00022519"/>
    </source>
</evidence>
<comment type="similarity">
    <text evidence="9">Belongs to the FtsQ/DivIB family. FtsQ subfamily.</text>
</comment>
<evidence type="ECO:0000256" key="2">
    <source>
        <dbReference type="ARBA" id="ARBA00022475"/>
    </source>
</evidence>
<keyword evidence="2 9" id="KW-1003">Cell membrane</keyword>
<dbReference type="PANTHER" id="PTHR35851">
    <property type="entry name" value="CELL DIVISION PROTEIN FTSQ"/>
    <property type="match status" value="1"/>
</dbReference>
<dbReference type="HOGENOM" id="CLU_064041_1_1_6"/>
<dbReference type="EMBL" id="CP005986">
    <property type="protein sequence ID" value="AIA56355.1"/>
    <property type="molecule type" value="Genomic_DNA"/>
</dbReference>
<dbReference type="PROSITE" id="PS51779">
    <property type="entry name" value="POTRA"/>
    <property type="match status" value="1"/>
</dbReference>
<organism evidence="11 12">
    <name type="scientific">Acidithiobacillus caldus (strain ATCC 51756 / DSM 8584 / KU)</name>
    <dbReference type="NCBI Taxonomy" id="637389"/>
    <lineage>
        <taxon>Bacteria</taxon>
        <taxon>Pseudomonadati</taxon>
        <taxon>Pseudomonadota</taxon>
        <taxon>Acidithiobacillia</taxon>
        <taxon>Acidithiobacillales</taxon>
        <taxon>Acidithiobacillaceae</taxon>
        <taxon>Acidithiobacillus</taxon>
    </lineage>
</organism>
<dbReference type="GO" id="GO:0043093">
    <property type="term" value="P:FtsZ-dependent cytokinesis"/>
    <property type="evidence" value="ECO:0007669"/>
    <property type="project" value="UniProtKB-UniRule"/>
</dbReference>
<dbReference type="Pfam" id="PF03799">
    <property type="entry name" value="FtsQ_DivIB_C"/>
    <property type="match status" value="1"/>
</dbReference>
<dbReference type="PANTHER" id="PTHR35851:SF1">
    <property type="entry name" value="CELL DIVISION PROTEIN FTSQ"/>
    <property type="match status" value="1"/>
</dbReference>
<comment type="subcellular location">
    <subcellularLocation>
        <location evidence="9">Cell inner membrane</location>
        <topology evidence="9">Single-pass type II membrane protein</topology>
    </subcellularLocation>
    <subcellularLocation>
        <location evidence="1">Membrane</location>
    </subcellularLocation>
    <text evidence="9">Localizes to the division septum.</text>
</comment>
<evidence type="ECO:0000256" key="1">
    <source>
        <dbReference type="ARBA" id="ARBA00004370"/>
    </source>
</evidence>
<dbReference type="HAMAP" id="MF_00911">
    <property type="entry name" value="FtsQ_subfam"/>
    <property type="match status" value="1"/>
</dbReference>
<gene>
    <name evidence="9" type="primary">ftsQ</name>
    <name evidence="11" type="ORF">Acaty_c2511</name>
</gene>
<proteinExistence type="inferred from homology"/>
<dbReference type="InterPro" id="IPR034746">
    <property type="entry name" value="POTRA"/>
</dbReference>
<keyword evidence="8 9" id="KW-0131">Cell cycle</keyword>
<dbReference type="GeneID" id="92932575"/>
<feature type="domain" description="POTRA" evidence="10">
    <location>
        <begin position="85"/>
        <end position="154"/>
    </location>
</feature>
<accession>A0A059ZXV1</accession>
<keyword evidence="5 9" id="KW-0812">Transmembrane</keyword>
<dbReference type="Gene3D" id="3.40.50.11690">
    <property type="entry name" value="Cell division protein FtsQ/DivIB"/>
    <property type="match status" value="1"/>
</dbReference>
<dbReference type="Proteomes" id="UP000005522">
    <property type="component" value="Chromosome"/>
</dbReference>
<keyword evidence="4 9" id="KW-0132">Cell division</keyword>
<reference evidence="11 12" key="1">
    <citation type="journal article" date="2009" name="J. Bacteriol.">
        <title>Draft genome sequence of the extremely acidophilic bacterium Acidithiobacillus caldus ATCC 51756 reveals metabolic versatility in the genus Acidithiobacillus.</title>
        <authorList>
            <person name="Valdes J."/>
            <person name="Quatrini R."/>
            <person name="Hallberg K."/>
            <person name="Dopson M."/>
            <person name="Valenzuela P.D."/>
            <person name="Holmes D.S."/>
        </authorList>
    </citation>
    <scope>NUCLEOTIDE SEQUENCE [LARGE SCALE GENOMIC DNA]</scope>
    <source>
        <strain evidence="12">ATCC 51756 / DSM 8584 / KU</strain>
    </source>
</reference>
<evidence type="ECO:0000313" key="12">
    <source>
        <dbReference type="Proteomes" id="UP000005522"/>
    </source>
</evidence>